<dbReference type="EMBL" id="BAABKB010000040">
    <property type="protein sequence ID" value="GAA5033079.1"/>
    <property type="molecule type" value="Genomic_DNA"/>
</dbReference>
<accession>A0ABP9JIZ6</accession>
<organism evidence="2 3">
    <name type="scientific">Streptomyces siamensis</name>
    <dbReference type="NCBI Taxonomy" id="1274986"/>
    <lineage>
        <taxon>Bacteria</taxon>
        <taxon>Bacillati</taxon>
        <taxon>Actinomycetota</taxon>
        <taxon>Actinomycetes</taxon>
        <taxon>Kitasatosporales</taxon>
        <taxon>Streptomycetaceae</taxon>
        <taxon>Streptomyces</taxon>
    </lineage>
</organism>
<dbReference type="RefSeq" id="WP_345657402.1">
    <property type="nucleotide sequence ID" value="NZ_BAABKB010000040.1"/>
</dbReference>
<protein>
    <submittedName>
        <fullName evidence="2">Uncharacterized protein</fullName>
    </submittedName>
</protein>
<gene>
    <name evidence="2" type="ORF">GCM10023335_76220</name>
</gene>
<evidence type="ECO:0000256" key="1">
    <source>
        <dbReference type="SAM" id="MobiDB-lite"/>
    </source>
</evidence>
<reference evidence="3" key="1">
    <citation type="journal article" date="2019" name="Int. J. Syst. Evol. Microbiol.">
        <title>The Global Catalogue of Microorganisms (GCM) 10K type strain sequencing project: providing services to taxonomists for standard genome sequencing and annotation.</title>
        <authorList>
            <consortium name="The Broad Institute Genomics Platform"/>
            <consortium name="The Broad Institute Genome Sequencing Center for Infectious Disease"/>
            <person name="Wu L."/>
            <person name="Ma J."/>
        </authorList>
    </citation>
    <scope>NUCLEOTIDE SEQUENCE [LARGE SCALE GENOMIC DNA]</scope>
    <source>
        <strain evidence="3">JCM 18409</strain>
    </source>
</reference>
<evidence type="ECO:0000313" key="3">
    <source>
        <dbReference type="Proteomes" id="UP001501759"/>
    </source>
</evidence>
<name>A0ABP9JIZ6_9ACTN</name>
<proteinExistence type="predicted"/>
<comment type="caution">
    <text evidence="2">The sequence shown here is derived from an EMBL/GenBank/DDBJ whole genome shotgun (WGS) entry which is preliminary data.</text>
</comment>
<keyword evidence="3" id="KW-1185">Reference proteome</keyword>
<dbReference type="Proteomes" id="UP001501759">
    <property type="component" value="Unassembled WGS sequence"/>
</dbReference>
<feature type="region of interest" description="Disordered" evidence="1">
    <location>
        <begin position="27"/>
        <end position="61"/>
    </location>
</feature>
<feature type="compositionally biased region" description="Basic and acidic residues" evidence="1">
    <location>
        <begin position="35"/>
        <end position="61"/>
    </location>
</feature>
<sequence length="61" mass="7123">MALTDKDPHNARELASVLILGARIRRREARGKSTKRLDARVDRIREEAQKREDAKDAKRRK</sequence>
<evidence type="ECO:0000313" key="2">
    <source>
        <dbReference type="EMBL" id="GAA5033079.1"/>
    </source>
</evidence>